<sequence>MVTAQDQIPVTMVTSHPFNAESRNPYPEYDCYLNSPDATVTAMRVWDTRTDKASGPTNNPDPPHPQLIMPHSSSPAGSAVYKVPLSFNRNTQSYAFGTFSCDASKDDRKTTRVSNILMNSNVHSSPADGLVTQTVNEGDTGVEIRMISSGQDVVGWYRNEERIGTSSRFTASGGTLSITNTVEKSLHEGVYEAITDFQSQPRMQPRHGLKRLIVRCK</sequence>
<accession>A0A9Q1HBZ0</accession>
<dbReference type="InterPro" id="IPR013783">
    <property type="entry name" value="Ig-like_fold"/>
</dbReference>
<organism evidence="1 2">
    <name type="scientific">Holothuria leucospilota</name>
    <name type="common">Black long sea cucumber</name>
    <name type="synonym">Mertensiothuria leucospilota</name>
    <dbReference type="NCBI Taxonomy" id="206669"/>
    <lineage>
        <taxon>Eukaryota</taxon>
        <taxon>Metazoa</taxon>
        <taxon>Echinodermata</taxon>
        <taxon>Eleutherozoa</taxon>
        <taxon>Echinozoa</taxon>
        <taxon>Holothuroidea</taxon>
        <taxon>Aspidochirotacea</taxon>
        <taxon>Aspidochirotida</taxon>
        <taxon>Holothuriidae</taxon>
        <taxon>Holothuria</taxon>
    </lineage>
</organism>
<dbReference type="Gene3D" id="2.60.40.10">
    <property type="entry name" value="Immunoglobulins"/>
    <property type="match status" value="1"/>
</dbReference>
<protein>
    <recommendedName>
        <fullName evidence="3">Ig-like domain-containing protein</fullName>
    </recommendedName>
</protein>
<evidence type="ECO:0000313" key="2">
    <source>
        <dbReference type="Proteomes" id="UP001152320"/>
    </source>
</evidence>
<gene>
    <name evidence="1" type="ORF">HOLleu_14766</name>
</gene>
<keyword evidence="2" id="KW-1185">Reference proteome</keyword>
<dbReference type="OrthoDB" id="1668230at2759"/>
<evidence type="ECO:0008006" key="3">
    <source>
        <dbReference type="Google" id="ProtNLM"/>
    </source>
</evidence>
<reference evidence="1" key="1">
    <citation type="submission" date="2021-10" db="EMBL/GenBank/DDBJ databases">
        <title>Tropical sea cucumber genome reveals ecological adaptation and Cuvierian tubules defense mechanism.</title>
        <authorList>
            <person name="Chen T."/>
        </authorList>
    </citation>
    <scope>NUCLEOTIDE SEQUENCE</scope>
    <source>
        <strain evidence="1">Nanhai2018</strain>
        <tissue evidence="1">Muscle</tissue>
    </source>
</reference>
<evidence type="ECO:0000313" key="1">
    <source>
        <dbReference type="EMBL" id="KAJ8040469.1"/>
    </source>
</evidence>
<proteinExistence type="predicted"/>
<dbReference type="AlphaFoldDB" id="A0A9Q1HBZ0"/>
<dbReference type="EMBL" id="JAIZAY010000006">
    <property type="protein sequence ID" value="KAJ8040469.1"/>
    <property type="molecule type" value="Genomic_DNA"/>
</dbReference>
<comment type="caution">
    <text evidence="1">The sequence shown here is derived from an EMBL/GenBank/DDBJ whole genome shotgun (WGS) entry which is preliminary data.</text>
</comment>
<name>A0A9Q1HBZ0_HOLLE</name>
<dbReference type="Proteomes" id="UP001152320">
    <property type="component" value="Chromosome 6"/>
</dbReference>